<gene>
    <name evidence="1" type="ORF">MNBD_GAMMA18-1894</name>
</gene>
<dbReference type="EMBL" id="UOFP01000040">
    <property type="protein sequence ID" value="VAW84326.1"/>
    <property type="molecule type" value="Genomic_DNA"/>
</dbReference>
<evidence type="ECO:0000313" key="1">
    <source>
        <dbReference type="EMBL" id="VAW84326.1"/>
    </source>
</evidence>
<name>A0A3B0ZUJ9_9ZZZZ</name>
<accession>A0A3B0ZUJ9</accession>
<protein>
    <submittedName>
        <fullName evidence="1">Uncharacterized protein</fullName>
    </submittedName>
</protein>
<dbReference type="AlphaFoldDB" id="A0A3B0ZUJ9"/>
<proteinExistence type="predicted"/>
<dbReference type="Gene3D" id="2.40.160.60">
    <property type="entry name" value="Outer membrane protein transport protein (OMPP1/FadL/TodX)"/>
    <property type="match status" value="1"/>
</dbReference>
<sequence length="365" mass="39179">MNKTLPLLIAVYLSGVAGTAHALSPPVIDTEALAMGGAGVSSASDNLGNINPALVGAASRVDSEFYMTPTLHYIDYNINDFSEKLQSFQKDPSAQALNSLNDSGIFYNWGATFGIILHSHLATSTIFLSSYSQSYSRLRLVESDLSIPGSGSEYDSVIETAALSIAEAGVSYTSSTSWRFANLGDVKWGLTGKMLTGAAHQSEQQVKSASVDGFNSDGKTSQGLSFDVGLLKEWGRDWAAGVTLKNIYPVKFTLTDGGSYRYGPHAKVGVTRIGYRHRITLDLDLLKSRPLGIYEPTQMLALGMDYDLGGYLKLRAGLNYDIQDTLPDTYSVGVSINSQYFQISLALIGRSGTINGLGIQTTIGF</sequence>
<reference evidence="1" key="1">
    <citation type="submission" date="2018-06" db="EMBL/GenBank/DDBJ databases">
        <authorList>
            <person name="Zhirakovskaya E."/>
        </authorList>
    </citation>
    <scope>NUCLEOTIDE SEQUENCE</scope>
</reference>
<organism evidence="1">
    <name type="scientific">hydrothermal vent metagenome</name>
    <dbReference type="NCBI Taxonomy" id="652676"/>
    <lineage>
        <taxon>unclassified sequences</taxon>
        <taxon>metagenomes</taxon>
        <taxon>ecological metagenomes</taxon>
    </lineage>
</organism>